<name>A0A099T6E0_METMT</name>
<evidence type="ECO:0000313" key="1">
    <source>
        <dbReference type="EMBL" id="KGK99703.1"/>
    </source>
</evidence>
<evidence type="ECO:0000313" key="2">
    <source>
        <dbReference type="Proteomes" id="UP000029859"/>
    </source>
</evidence>
<dbReference type="OrthoDB" id="60650at2157"/>
<sequence>MIIGGIITIKENYNLFLGIIKKIDSLFYSPVPEVSDEDQIEWEVSALQLKKGDNLIISGRTKPERSIKMNVNFEIQIPVNDQKYEHRFDDVAITSIPNEFQVVAQTVKNMTFTVQMLIPFKQHRDAENGKAIYVDKNVPTGNYDITIKGETDEDIENVLLNVKASQTIVSDSKGDFICEYSTKPFPNGTVDLFLGQEKKEIKIIL</sequence>
<dbReference type="AlphaFoldDB" id="A0A099T6E0"/>
<organism evidence="1 2">
    <name type="scientific">Methanococcoides methylutens</name>
    <dbReference type="NCBI Taxonomy" id="2226"/>
    <lineage>
        <taxon>Archaea</taxon>
        <taxon>Methanobacteriati</taxon>
        <taxon>Methanobacteriota</taxon>
        <taxon>Stenosarchaea group</taxon>
        <taxon>Methanomicrobia</taxon>
        <taxon>Methanosarcinales</taxon>
        <taxon>Methanosarcinaceae</taxon>
        <taxon>Methanococcoides</taxon>
    </lineage>
</organism>
<keyword evidence="2" id="KW-1185">Reference proteome</keyword>
<dbReference type="RefSeq" id="WP_048192984.1">
    <property type="nucleotide sequence ID" value="NZ_CAAGSM010000008.1"/>
</dbReference>
<proteinExistence type="predicted"/>
<protein>
    <submittedName>
        <fullName evidence="1">Uncharacterized protein</fullName>
    </submittedName>
</protein>
<gene>
    <name evidence="1" type="ORF">LI82_00315</name>
</gene>
<comment type="caution">
    <text evidence="1">The sequence shown here is derived from an EMBL/GenBank/DDBJ whole genome shotgun (WGS) entry which is preliminary data.</text>
</comment>
<accession>A0A099T6E0</accession>
<dbReference type="Proteomes" id="UP000029859">
    <property type="component" value="Unassembled WGS sequence"/>
</dbReference>
<reference evidence="1 2" key="1">
    <citation type="submission" date="2014-09" db="EMBL/GenBank/DDBJ databases">
        <title>Draft genome sequence of an obligately methylotrophic methanogen, Methanococcoides methylutens, isolated from marine sediment.</title>
        <authorList>
            <person name="Guan Y."/>
            <person name="Ngugi D.K."/>
            <person name="Blom J."/>
            <person name="Ali S."/>
            <person name="Ferry J.G."/>
            <person name="Stingl U."/>
        </authorList>
    </citation>
    <scope>NUCLEOTIDE SEQUENCE [LARGE SCALE GENOMIC DNA]</scope>
    <source>
        <strain evidence="1 2">DSM 2657</strain>
    </source>
</reference>
<dbReference type="EMBL" id="JRHO01000002">
    <property type="protein sequence ID" value="KGK99703.1"/>
    <property type="molecule type" value="Genomic_DNA"/>
</dbReference>